<comment type="caution">
    <text evidence="2">The sequence shown here is derived from an EMBL/GenBank/DDBJ whole genome shotgun (WGS) entry which is preliminary data.</text>
</comment>
<gene>
    <name evidence="2" type="ORF">COX80_04785</name>
</gene>
<evidence type="ECO:0000313" key="2">
    <source>
        <dbReference type="EMBL" id="PIZ95250.1"/>
    </source>
</evidence>
<dbReference type="Gene3D" id="3.90.550.10">
    <property type="entry name" value="Spore Coat Polysaccharide Biosynthesis Protein SpsA, Chain A"/>
    <property type="match status" value="1"/>
</dbReference>
<dbReference type="InterPro" id="IPR001173">
    <property type="entry name" value="Glyco_trans_2-like"/>
</dbReference>
<evidence type="ECO:0000259" key="1">
    <source>
        <dbReference type="Pfam" id="PF00535"/>
    </source>
</evidence>
<evidence type="ECO:0000313" key="3">
    <source>
        <dbReference type="Proteomes" id="UP000231453"/>
    </source>
</evidence>
<dbReference type="PANTHER" id="PTHR43179">
    <property type="entry name" value="RHAMNOSYLTRANSFERASE WBBL"/>
    <property type="match status" value="1"/>
</dbReference>
<organism evidence="2 3">
    <name type="scientific">Candidatus Magasanikbacteria bacterium CG_4_10_14_0_2_um_filter_33_14</name>
    <dbReference type="NCBI Taxonomy" id="1974636"/>
    <lineage>
        <taxon>Bacteria</taxon>
        <taxon>Candidatus Magasanikiibacteriota</taxon>
    </lineage>
</organism>
<dbReference type="PANTHER" id="PTHR43179:SF7">
    <property type="entry name" value="RHAMNOSYLTRANSFERASE WBBL"/>
    <property type="match status" value="1"/>
</dbReference>
<dbReference type="CDD" id="cd04186">
    <property type="entry name" value="GT_2_like_c"/>
    <property type="match status" value="1"/>
</dbReference>
<protein>
    <recommendedName>
        <fullName evidence="1">Glycosyltransferase 2-like domain-containing protein</fullName>
    </recommendedName>
</protein>
<dbReference type="Pfam" id="PF00535">
    <property type="entry name" value="Glycos_transf_2"/>
    <property type="match status" value="1"/>
</dbReference>
<dbReference type="SUPFAM" id="SSF53448">
    <property type="entry name" value="Nucleotide-diphospho-sugar transferases"/>
    <property type="match status" value="1"/>
</dbReference>
<name>A0A2M7V8W1_9BACT</name>
<sequence length="278" mass="33088">MKDINIVIVNYNMKDKIAVCLETLFFDLQKNNLDVCVTVVDNHSEDGSIQFLKEKFPQVNYIEQEKNFGFGKSQNKGIKHCEAKYYFILNPDTIFHKEKNTIQKLFDFMENNPKIGMIGTKLVYPDGSLQYSCWRYPSFFQPFFQRTKLGKTKWGKKKIDHHHMKDFDHNNTIPVDAIMGSSMFVRKEAVDDAGMFDERYFMYYEDIDWSMSMWEKGWPVYYVHDIVLTHIHGRGSAEVPGVFKALFKNKLARIHVQSWLKFLWKWRGKQKYYAIKYK</sequence>
<accession>A0A2M7V8W1</accession>
<dbReference type="Proteomes" id="UP000231453">
    <property type="component" value="Unassembled WGS sequence"/>
</dbReference>
<proteinExistence type="predicted"/>
<dbReference type="EMBL" id="PFPL01000059">
    <property type="protein sequence ID" value="PIZ95250.1"/>
    <property type="molecule type" value="Genomic_DNA"/>
</dbReference>
<dbReference type="InterPro" id="IPR029044">
    <property type="entry name" value="Nucleotide-diphossugar_trans"/>
</dbReference>
<feature type="domain" description="Glycosyltransferase 2-like" evidence="1">
    <location>
        <begin position="6"/>
        <end position="163"/>
    </location>
</feature>
<dbReference type="AlphaFoldDB" id="A0A2M7V8W1"/>
<reference evidence="3" key="1">
    <citation type="submission" date="2017-09" db="EMBL/GenBank/DDBJ databases">
        <title>Depth-based differentiation of microbial function through sediment-hosted aquifers and enrichment of novel symbionts in the deep terrestrial subsurface.</title>
        <authorList>
            <person name="Probst A.J."/>
            <person name="Ladd B."/>
            <person name="Jarett J.K."/>
            <person name="Geller-Mcgrath D.E."/>
            <person name="Sieber C.M.K."/>
            <person name="Emerson J.B."/>
            <person name="Anantharaman K."/>
            <person name="Thomas B.C."/>
            <person name="Malmstrom R."/>
            <person name="Stieglmeier M."/>
            <person name="Klingl A."/>
            <person name="Woyke T."/>
            <person name="Ryan C.M."/>
            <person name="Banfield J.F."/>
        </authorList>
    </citation>
    <scope>NUCLEOTIDE SEQUENCE [LARGE SCALE GENOMIC DNA]</scope>
</reference>